<keyword evidence="3 4" id="KW-0378">Hydrolase</keyword>
<dbReference type="PANTHER" id="PTHR43046">
    <property type="entry name" value="GDP-MANNOSE MANNOSYL HYDROLASE"/>
    <property type="match status" value="1"/>
</dbReference>
<feature type="region of interest" description="Disordered" evidence="5">
    <location>
        <begin position="1"/>
        <end position="28"/>
    </location>
</feature>
<gene>
    <name evidence="7" type="ORF">GCM10009854_04620</name>
</gene>
<dbReference type="PROSITE" id="PS51462">
    <property type="entry name" value="NUDIX"/>
    <property type="match status" value="1"/>
</dbReference>
<proteinExistence type="inferred from homology"/>
<dbReference type="Pfam" id="PF00293">
    <property type="entry name" value="NUDIX"/>
    <property type="match status" value="1"/>
</dbReference>
<name>A0ABN3FLB2_9PSEU</name>
<accession>A0ABN3FLB2</accession>
<dbReference type="InterPro" id="IPR020476">
    <property type="entry name" value="Nudix_hydrolase"/>
</dbReference>
<reference evidence="8" key="1">
    <citation type="journal article" date="2019" name="Int. J. Syst. Evol. Microbiol.">
        <title>The Global Catalogue of Microorganisms (GCM) 10K type strain sequencing project: providing services to taxonomists for standard genome sequencing and annotation.</title>
        <authorList>
            <consortium name="The Broad Institute Genomics Platform"/>
            <consortium name="The Broad Institute Genome Sequencing Center for Infectious Disease"/>
            <person name="Wu L."/>
            <person name="Ma J."/>
        </authorList>
    </citation>
    <scope>NUCLEOTIDE SEQUENCE [LARGE SCALE GENOMIC DNA]</scope>
    <source>
        <strain evidence="8">JCM 16221</strain>
    </source>
</reference>
<dbReference type="PRINTS" id="PR00502">
    <property type="entry name" value="NUDIXFAMILY"/>
</dbReference>
<evidence type="ECO:0000256" key="3">
    <source>
        <dbReference type="ARBA" id="ARBA00022801"/>
    </source>
</evidence>
<keyword evidence="8" id="KW-1185">Reference proteome</keyword>
<dbReference type="CDD" id="cd04690">
    <property type="entry name" value="NUDIX_Hydrolase"/>
    <property type="match status" value="1"/>
</dbReference>
<feature type="domain" description="Nudix hydrolase" evidence="6">
    <location>
        <begin position="29"/>
        <end position="154"/>
    </location>
</feature>
<dbReference type="InterPro" id="IPR000086">
    <property type="entry name" value="NUDIX_hydrolase_dom"/>
</dbReference>
<dbReference type="Proteomes" id="UP001501218">
    <property type="component" value="Unassembled WGS sequence"/>
</dbReference>
<evidence type="ECO:0000313" key="7">
    <source>
        <dbReference type="EMBL" id="GAA2332445.1"/>
    </source>
</evidence>
<evidence type="ECO:0000256" key="2">
    <source>
        <dbReference type="ARBA" id="ARBA00005582"/>
    </source>
</evidence>
<dbReference type="PANTHER" id="PTHR43046:SF14">
    <property type="entry name" value="MUTT_NUDIX FAMILY PROTEIN"/>
    <property type="match status" value="1"/>
</dbReference>
<organism evidence="7 8">
    <name type="scientific">Saccharopolyspora halophila</name>
    <dbReference type="NCBI Taxonomy" id="405551"/>
    <lineage>
        <taxon>Bacteria</taxon>
        <taxon>Bacillati</taxon>
        <taxon>Actinomycetota</taxon>
        <taxon>Actinomycetes</taxon>
        <taxon>Pseudonocardiales</taxon>
        <taxon>Pseudonocardiaceae</taxon>
        <taxon>Saccharopolyspora</taxon>
    </lineage>
</organism>
<dbReference type="Gene3D" id="3.90.79.10">
    <property type="entry name" value="Nucleoside Triphosphate Pyrophosphohydrolase"/>
    <property type="match status" value="1"/>
</dbReference>
<dbReference type="EMBL" id="BAAARA010000001">
    <property type="protein sequence ID" value="GAA2332445.1"/>
    <property type="molecule type" value="Genomic_DNA"/>
</dbReference>
<dbReference type="InterPro" id="IPR020084">
    <property type="entry name" value="NUDIX_hydrolase_CS"/>
</dbReference>
<dbReference type="SUPFAM" id="SSF55811">
    <property type="entry name" value="Nudix"/>
    <property type="match status" value="1"/>
</dbReference>
<dbReference type="PROSITE" id="PS00893">
    <property type="entry name" value="NUDIX_BOX"/>
    <property type="match status" value="1"/>
</dbReference>
<dbReference type="InterPro" id="IPR015797">
    <property type="entry name" value="NUDIX_hydrolase-like_dom_sf"/>
</dbReference>
<comment type="similarity">
    <text evidence="2 4">Belongs to the Nudix hydrolase family.</text>
</comment>
<evidence type="ECO:0000256" key="4">
    <source>
        <dbReference type="RuleBase" id="RU003476"/>
    </source>
</evidence>
<comment type="caution">
    <text evidence="7">The sequence shown here is derived from an EMBL/GenBank/DDBJ whole genome shotgun (WGS) entry which is preliminary data.</text>
</comment>
<sequence length="158" mass="17325">MRKHERVTEPVSDGPAAGPRGDAARPEPPTIRAVGLVLYAADRLLLVRASGQRAYYLPGGKIDPGETELEALHREAREELGVELRETRFYARYVTDAVGQRPGTQVDLACYTATIEGTPTPAAEITDLRHLTRAEYLADPEIQAPAIRTLYTDLTSGR</sequence>
<comment type="cofactor">
    <cofactor evidence="1">
        <name>Mg(2+)</name>
        <dbReference type="ChEBI" id="CHEBI:18420"/>
    </cofactor>
</comment>
<evidence type="ECO:0000256" key="1">
    <source>
        <dbReference type="ARBA" id="ARBA00001946"/>
    </source>
</evidence>
<evidence type="ECO:0000259" key="6">
    <source>
        <dbReference type="PROSITE" id="PS51462"/>
    </source>
</evidence>
<protein>
    <recommendedName>
        <fullName evidence="6">Nudix hydrolase domain-containing protein</fullName>
    </recommendedName>
</protein>
<evidence type="ECO:0000256" key="5">
    <source>
        <dbReference type="SAM" id="MobiDB-lite"/>
    </source>
</evidence>
<evidence type="ECO:0000313" key="8">
    <source>
        <dbReference type="Proteomes" id="UP001501218"/>
    </source>
</evidence>